<dbReference type="AlphaFoldDB" id="A0A5C3KS06"/>
<feature type="compositionally biased region" description="Polar residues" evidence="1">
    <location>
        <begin position="27"/>
        <end position="36"/>
    </location>
</feature>
<evidence type="ECO:0000313" key="3">
    <source>
        <dbReference type="Proteomes" id="UP000307440"/>
    </source>
</evidence>
<reference evidence="2 3" key="1">
    <citation type="journal article" date="2019" name="Nat. Ecol. Evol.">
        <title>Megaphylogeny resolves global patterns of mushroom evolution.</title>
        <authorList>
            <person name="Varga T."/>
            <person name="Krizsan K."/>
            <person name="Foldi C."/>
            <person name="Dima B."/>
            <person name="Sanchez-Garcia M."/>
            <person name="Sanchez-Ramirez S."/>
            <person name="Szollosi G.J."/>
            <person name="Szarkandi J.G."/>
            <person name="Papp V."/>
            <person name="Albert L."/>
            <person name="Andreopoulos W."/>
            <person name="Angelini C."/>
            <person name="Antonin V."/>
            <person name="Barry K.W."/>
            <person name="Bougher N.L."/>
            <person name="Buchanan P."/>
            <person name="Buyck B."/>
            <person name="Bense V."/>
            <person name="Catcheside P."/>
            <person name="Chovatia M."/>
            <person name="Cooper J."/>
            <person name="Damon W."/>
            <person name="Desjardin D."/>
            <person name="Finy P."/>
            <person name="Geml J."/>
            <person name="Haridas S."/>
            <person name="Hughes K."/>
            <person name="Justo A."/>
            <person name="Karasinski D."/>
            <person name="Kautmanova I."/>
            <person name="Kiss B."/>
            <person name="Kocsube S."/>
            <person name="Kotiranta H."/>
            <person name="LaButti K.M."/>
            <person name="Lechner B.E."/>
            <person name="Liimatainen K."/>
            <person name="Lipzen A."/>
            <person name="Lukacs Z."/>
            <person name="Mihaltcheva S."/>
            <person name="Morgado L.N."/>
            <person name="Niskanen T."/>
            <person name="Noordeloos M.E."/>
            <person name="Ohm R.A."/>
            <person name="Ortiz-Santana B."/>
            <person name="Ovrebo C."/>
            <person name="Racz N."/>
            <person name="Riley R."/>
            <person name="Savchenko A."/>
            <person name="Shiryaev A."/>
            <person name="Soop K."/>
            <person name="Spirin V."/>
            <person name="Szebenyi C."/>
            <person name="Tomsovsky M."/>
            <person name="Tulloss R.E."/>
            <person name="Uehling J."/>
            <person name="Grigoriev I.V."/>
            <person name="Vagvolgyi C."/>
            <person name="Papp T."/>
            <person name="Martin F.M."/>
            <person name="Miettinen O."/>
            <person name="Hibbett D.S."/>
            <person name="Nagy L.G."/>
        </authorList>
    </citation>
    <scope>NUCLEOTIDE SEQUENCE [LARGE SCALE GENOMIC DNA]</scope>
    <source>
        <strain evidence="2 3">CBS 121175</strain>
    </source>
</reference>
<proteinExistence type="predicted"/>
<name>A0A5C3KS06_COPMA</name>
<evidence type="ECO:0008006" key="4">
    <source>
        <dbReference type="Google" id="ProtNLM"/>
    </source>
</evidence>
<evidence type="ECO:0000256" key="1">
    <source>
        <dbReference type="SAM" id="MobiDB-lite"/>
    </source>
</evidence>
<dbReference type="Proteomes" id="UP000307440">
    <property type="component" value="Unassembled WGS sequence"/>
</dbReference>
<gene>
    <name evidence="2" type="ORF">FA15DRAFT_594422</name>
</gene>
<dbReference type="EMBL" id="ML210221">
    <property type="protein sequence ID" value="TFK23292.1"/>
    <property type="molecule type" value="Genomic_DNA"/>
</dbReference>
<organism evidence="2 3">
    <name type="scientific">Coprinopsis marcescibilis</name>
    <name type="common">Agaric fungus</name>
    <name type="synonym">Psathyrella marcescibilis</name>
    <dbReference type="NCBI Taxonomy" id="230819"/>
    <lineage>
        <taxon>Eukaryota</taxon>
        <taxon>Fungi</taxon>
        <taxon>Dikarya</taxon>
        <taxon>Basidiomycota</taxon>
        <taxon>Agaricomycotina</taxon>
        <taxon>Agaricomycetes</taxon>
        <taxon>Agaricomycetidae</taxon>
        <taxon>Agaricales</taxon>
        <taxon>Agaricineae</taxon>
        <taxon>Psathyrellaceae</taxon>
        <taxon>Coprinopsis</taxon>
    </lineage>
</organism>
<feature type="region of interest" description="Disordered" evidence="1">
    <location>
        <begin position="1"/>
        <end position="36"/>
    </location>
</feature>
<keyword evidence="3" id="KW-1185">Reference proteome</keyword>
<evidence type="ECO:0000313" key="2">
    <source>
        <dbReference type="EMBL" id="TFK23292.1"/>
    </source>
</evidence>
<accession>A0A5C3KS06</accession>
<sequence length="279" mass="30879">MANPNSRPAKQQRRGNPSANANSSSAQKTTASPSVQGRSLALELPLELLMEVVGWYKSPITMTTLKMETPNHRLLPPWILERTDALRALSQTCTRWRIVFLPMLWETMEVSVLRNPGGHWYKGISEALQRKCLGVADPEMDKVAGLVRLVCSVNTVMPAFAEGLKALTSLKTLNIHFAHTEMMNMFKKGFEGKSFPSIETVILPTQAYPVLRACPSARTVICNHGDGSQLVTAIRDCCKHVEVLEGRFGSKNVLQRIVKATPNLRELRLTAWAESVSAG</sequence>
<protein>
    <recommendedName>
        <fullName evidence="4">F-box domain-containing protein</fullName>
    </recommendedName>
</protein>
<dbReference type="OrthoDB" id="3251070at2759"/>
<feature type="compositionally biased region" description="Low complexity" evidence="1">
    <location>
        <begin position="16"/>
        <end position="26"/>
    </location>
</feature>